<dbReference type="EMBL" id="BT069931">
    <property type="protein sequence ID" value="ACN36828.1"/>
    <property type="molecule type" value="mRNA"/>
</dbReference>
<dbReference type="PANTHER" id="PTHR13520:SF0">
    <property type="entry name" value="RAD50-INTERACTING PROTEIN 1"/>
    <property type="match status" value="1"/>
</dbReference>
<organism evidence="1">
    <name type="scientific">Zea mays</name>
    <name type="common">Maize</name>
    <dbReference type="NCBI Taxonomy" id="4577"/>
    <lineage>
        <taxon>Eukaryota</taxon>
        <taxon>Viridiplantae</taxon>
        <taxon>Streptophyta</taxon>
        <taxon>Embryophyta</taxon>
        <taxon>Tracheophyta</taxon>
        <taxon>Spermatophyta</taxon>
        <taxon>Magnoliopsida</taxon>
        <taxon>Liliopsida</taxon>
        <taxon>Poales</taxon>
        <taxon>Poaceae</taxon>
        <taxon>PACMAD clade</taxon>
        <taxon>Panicoideae</taxon>
        <taxon>Andropogonodae</taxon>
        <taxon>Andropogoneae</taxon>
        <taxon>Tripsacinae</taxon>
        <taxon>Zea</taxon>
    </lineage>
</organism>
<protein>
    <submittedName>
        <fullName evidence="1">Uncharacterized protein</fullName>
    </submittedName>
</protein>
<accession>C0HI56</accession>
<dbReference type="AlphaFoldDB" id="C0HI56"/>
<name>C0HI56_MAIZE</name>
<proteinExistence type="evidence at transcript level"/>
<dbReference type="GO" id="GO:0070939">
    <property type="term" value="C:Dsl1/NZR complex"/>
    <property type="evidence" value="ECO:0007669"/>
    <property type="project" value="InterPro"/>
</dbReference>
<evidence type="ECO:0000313" key="1">
    <source>
        <dbReference type="EMBL" id="ACN26709.1"/>
    </source>
</evidence>
<reference evidence="1" key="1">
    <citation type="journal article" date="2009" name="PLoS Genet.">
        <title>Sequencing, mapping, and analysis of 27,455 maize full-length cDNAs.</title>
        <authorList>
            <person name="Soderlund C."/>
            <person name="Descour A."/>
            <person name="Kudrna D."/>
            <person name="Bomhoff M."/>
            <person name="Boyd L."/>
            <person name="Currie J."/>
            <person name="Angelova A."/>
            <person name="Collura K."/>
            <person name="Wissotski M."/>
            <person name="Ashley E."/>
            <person name="Morrow D."/>
            <person name="Fernandes J."/>
            <person name="Walbot V."/>
            <person name="Yu Y."/>
        </authorList>
    </citation>
    <scope>NUCLEOTIDE SEQUENCE</scope>
    <source>
        <strain evidence="1">B73</strain>
    </source>
</reference>
<dbReference type="InterPro" id="IPR007528">
    <property type="entry name" value="RINT1_Tip20"/>
</dbReference>
<dbReference type="GO" id="GO:0006890">
    <property type="term" value="P:retrograde vesicle-mediated transport, Golgi to endoplasmic reticulum"/>
    <property type="evidence" value="ECO:0007669"/>
    <property type="project" value="InterPro"/>
</dbReference>
<dbReference type="HOGENOM" id="CLU_2295805_0_0_1"/>
<dbReference type="PROSITE" id="PS51386">
    <property type="entry name" value="RINT1_TIP20"/>
    <property type="match status" value="1"/>
</dbReference>
<sequence>MSRTLDPGVDRPVIGDEILDEESAGVSPGFVHSLDVLTDRTSKLKLYLNSKDFLDLWRSVAEGLDYFIYNIIRWGEVCFSDPAPAAIQLIRLDTKALPPHL</sequence>
<dbReference type="EMBL" id="BT062012">
    <property type="protein sequence ID" value="ACN26709.1"/>
    <property type="molecule type" value="mRNA"/>
</dbReference>
<dbReference type="GO" id="GO:0006888">
    <property type="term" value="P:endoplasmic reticulum to Golgi vesicle-mediated transport"/>
    <property type="evidence" value="ECO:0007669"/>
    <property type="project" value="InterPro"/>
</dbReference>
<dbReference type="PANTHER" id="PTHR13520">
    <property type="entry name" value="RAD50-INTERACTING PROTEIN 1 RINT-1"/>
    <property type="match status" value="1"/>
</dbReference>